<accession>A0A518EXP0</accession>
<evidence type="ECO:0000313" key="2">
    <source>
        <dbReference type="EMBL" id="QDV08852.1"/>
    </source>
</evidence>
<protein>
    <submittedName>
        <fullName evidence="2">Uncharacterized protein</fullName>
    </submittedName>
</protein>
<feature type="region of interest" description="Disordered" evidence="1">
    <location>
        <begin position="612"/>
        <end position="638"/>
    </location>
</feature>
<evidence type="ECO:0000256" key="1">
    <source>
        <dbReference type="SAM" id="MobiDB-lite"/>
    </source>
</evidence>
<proteinExistence type="predicted"/>
<dbReference type="EMBL" id="CP036434">
    <property type="protein sequence ID" value="QDV08852.1"/>
    <property type="molecule type" value="Genomic_DNA"/>
</dbReference>
<dbReference type="AlphaFoldDB" id="A0A518EXP0"/>
<reference evidence="2 3" key="1">
    <citation type="submission" date="2019-02" db="EMBL/GenBank/DDBJ databases">
        <title>Deep-cultivation of Planctomycetes and their phenomic and genomic characterization uncovers novel biology.</title>
        <authorList>
            <person name="Wiegand S."/>
            <person name="Jogler M."/>
            <person name="Boedeker C."/>
            <person name="Pinto D."/>
            <person name="Vollmers J."/>
            <person name="Rivas-Marin E."/>
            <person name="Kohn T."/>
            <person name="Peeters S.H."/>
            <person name="Heuer A."/>
            <person name="Rast P."/>
            <person name="Oberbeckmann S."/>
            <person name="Bunk B."/>
            <person name="Jeske O."/>
            <person name="Meyerdierks A."/>
            <person name="Storesund J.E."/>
            <person name="Kallscheuer N."/>
            <person name="Luecker S."/>
            <person name="Lage O.M."/>
            <person name="Pohl T."/>
            <person name="Merkel B.J."/>
            <person name="Hornburger P."/>
            <person name="Mueller R.-W."/>
            <person name="Bruemmer F."/>
            <person name="Labrenz M."/>
            <person name="Spormann A.M."/>
            <person name="Op den Camp H."/>
            <person name="Overmann J."/>
            <person name="Amann R."/>
            <person name="Jetten M.S.M."/>
            <person name="Mascher T."/>
            <person name="Medema M.H."/>
            <person name="Devos D.P."/>
            <person name="Kaster A.-K."/>
            <person name="Ovreas L."/>
            <person name="Rohde M."/>
            <person name="Galperin M.Y."/>
            <person name="Jogler C."/>
        </authorList>
    </citation>
    <scope>NUCLEOTIDE SEQUENCE [LARGE SCALE GENOMIC DNA]</scope>
    <source>
        <strain evidence="2 3">Poly30</strain>
    </source>
</reference>
<sequence>MQVADRLLDTRPFSLVTAHTGTPDASYFFIAESASIAFLQPLAEVTTSGSSAPPASVAEIELNFEEPLKRQSIGHLCPHAADLLLDPDFDIQTTKTVGMPDYSNLLIIAGGTNGLWVMDADPHSATNRVARIDDSGPSFPDEQLNNRYCNSLALVTLEDVHYVAATFAKKDASRVRFYALSDLRAALANAGSSETGHEIQALKDYGLKTHSSQLPRHPAQIYRSYVTDVVVDQDDPASDDATLYFSMLTDGLVKMDIDRATLLGDVGMPGAPTPPARVWGPVFGDSSFYATDPAIPHKHLYDNFNWVNQQGAVDVTERSDPPIFLSLALHRDDTAGGVGHKLYAAVEPLGWVQFDLADAWGPSMPIRHHEGIEVSLVATSPLTNDGAWPETLVIGDPLPATGRLTNVFDYARSIEVIETPLGWHVAFTSGSTVLLIDPPAVVGGFAYDDRFQWGGVTYNGPMLPDQEGKPTVRIFKVADLAVSPSGNPAPVLTPTRITIENGSERLFIPPVQSNILDSVDGNTAGIRLEYLHSSTGDAPAMEGRTNQVCLASVRIDTPATPELLVATRSKANTYGVRSFGYQPSLKYPNILMTCVTDGTVREGIPYLMEDPVNGEHTLESNRDAGAPGGNDRRFASGVTQGKQGQWLQTFAGPPAEELQCMASSGVASSTAGELSQVSVQRVTFDPVTGAPMDFNEARFSIQTPPDRWNLRSRASFFTATVDTEYDAYFQQFAGAPMSTIGPDDELVFFALQNTPDGIAFGKRNEIMALIGPTPLGGTGSILPSSSTDPILKYRLNTHPEFDGFPSRGEPDADIAKAWMEQTGSTQPYRSRIKTFSPTFARVQGALTEGFDGWVLAAPCGVAVLPSVEAPNMKAVTNTDYDSLATLSGGTDPLWFPTPTTQDSQNFERGLVQLWDFTNPVDTLARCDTSPPATGEVGSSLLPRIYLPIASQDPASGGGIGRSSFAWHLEVLEKTIDGDNRTFLFVGDFIGGVHCYEITDILKAEPPNTPILCDSWYPPLSLMDDLTNSIRALDLDGESISVNLYVAVQRLGVQVLEIDFSSGAPQFQPSVLLSDAAEPVTMSLDVRPSGERLLYVCDHRRGLSVYTSAD</sequence>
<gene>
    <name evidence="2" type="ORF">Poly30_44070</name>
</gene>
<keyword evidence="3" id="KW-1185">Reference proteome</keyword>
<name>A0A518EXP0_9BACT</name>
<organism evidence="2 3">
    <name type="scientific">Saltatorellus ferox</name>
    <dbReference type="NCBI Taxonomy" id="2528018"/>
    <lineage>
        <taxon>Bacteria</taxon>
        <taxon>Pseudomonadati</taxon>
        <taxon>Planctomycetota</taxon>
        <taxon>Planctomycetia</taxon>
        <taxon>Planctomycetia incertae sedis</taxon>
        <taxon>Saltatorellus</taxon>
    </lineage>
</organism>
<evidence type="ECO:0000313" key="3">
    <source>
        <dbReference type="Proteomes" id="UP000320390"/>
    </source>
</evidence>
<dbReference type="Proteomes" id="UP000320390">
    <property type="component" value="Chromosome"/>
</dbReference>